<accession>A0A841U8W4</accession>
<sequence>MKPIDPELKEQIRAHLATSDNVRETARQFKVSPATVMKIRDEKPDEFEQLRTDKKIAMIEKIWASLEDAAELGHDMIRQAKRGERDIPLNQISTYYGTLYDKMALMKGESTANTAFTVKLEGEAAEWAK</sequence>
<dbReference type="RefSeq" id="WP_185138360.1">
    <property type="nucleotide sequence ID" value="NZ_JACJVR010000090.1"/>
</dbReference>
<keyword evidence="2" id="KW-1185">Reference proteome</keyword>
<name>A0A841U8W4_9BACL</name>
<dbReference type="Proteomes" id="UP000553776">
    <property type="component" value="Unassembled WGS sequence"/>
</dbReference>
<reference evidence="1 2" key="1">
    <citation type="submission" date="2020-08" db="EMBL/GenBank/DDBJ databases">
        <title>Cohnella phylogeny.</title>
        <authorList>
            <person name="Dunlap C."/>
        </authorList>
    </citation>
    <scope>NUCLEOTIDE SEQUENCE [LARGE SCALE GENOMIC DNA]</scope>
    <source>
        <strain evidence="1 2">DSM 25239</strain>
    </source>
</reference>
<evidence type="ECO:0000313" key="2">
    <source>
        <dbReference type="Proteomes" id="UP000553776"/>
    </source>
</evidence>
<gene>
    <name evidence="1" type="ORF">H7B90_23620</name>
</gene>
<comment type="caution">
    <text evidence="1">The sequence shown here is derived from an EMBL/GenBank/DDBJ whole genome shotgun (WGS) entry which is preliminary data.</text>
</comment>
<dbReference type="AlphaFoldDB" id="A0A841U8W4"/>
<dbReference type="EMBL" id="JACJVR010000090">
    <property type="protein sequence ID" value="MBB6694390.1"/>
    <property type="molecule type" value="Genomic_DNA"/>
</dbReference>
<protein>
    <submittedName>
        <fullName evidence="1">Uncharacterized protein</fullName>
    </submittedName>
</protein>
<evidence type="ECO:0000313" key="1">
    <source>
        <dbReference type="EMBL" id="MBB6694390.1"/>
    </source>
</evidence>
<organism evidence="1 2">
    <name type="scientific">Cohnella xylanilytica</name>
    <dbReference type="NCBI Taxonomy" id="557555"/>
    <lineage>
        <taxon>Bacteria</taxon>
        <taxon>Bacillati</taxon>
        <taxon>Bacillota</taxon>
        <taxon>Bacilli</taxon>
        <taxon>Bacillales</taxon>
        <taxon>Paenibacillaceae</taxon>
        <taxon>Cohnella</taxon>
    </lineage>
</organism>
<proteinExistence type="predicted"/>